<dbReference type="PROSITE" id="PS51732">
    <property type="entry name" value="ASN_GLN_ASE_3"/>
    <property type="match status" value="1"/>
</dbReference>
<dbReference type="PRINTS" id="PR00139">
    <property type="entry name" value="ASNGLNASE"/>
</dbReference>
<dbReference type="FunFam" id="3.40.50.1170:FF:000001">
    <property type="entry name" value="L-asparaginase 2"/>
    <property type="match status" value="1"/>
</dbReference>
<dbReference type="Pfam" id="PF00710">
    <property type="entry name" value="Asparaginase"/>
    <property type="match status" value="1"/>
</dbReference>
<evidence type="ECO:0000313" key="11">
    <source>
        <dbReference type="EMBL" id="SFN40115.1"/>
    </source>
</evidence>
<feature type="active site" evidence="5">
    <location>
        <position position="43"/>
    </location>
</feature>
<dbReference type="InterPro" id="IPR006034">
    <property type="entry name" value="Asparaginase/glutaminase-like"/>
</dbReference>
<dbReference type="PROSITE" id="PS00144">
    <property type="entry name" value="ASN_GLN_ASE_1"/>
    <property type="match status" value="1"/>
</dbReference>
<dbReference type="CDD" id="cd08964">
    <property type="entry name" value="L-asparaginase_II"/>
    <property type="match status" value="1"/>
</dbReference>
<dbReference type="Gene3D" id="3.40.50.40">
    <property type="match status" value="1"/>
</dbReference>
<organism evidence="11 12">
    <name type="scientific">Formivibrio citricus</name>
    <dbReference type="NCBI Taxonomy" id="83765"/>
    <lineage>
        <taxon>Bacteria</taxon>
        <taxon>Pseudomonadati</taxon>
        <taxon>Pseudomonadota</taxon>
        <taxon>Betaproteobacteria</taxon>
        <taxon>Neisseriales</taxon>
        <taxon>Chitinibacteraceae</taxon>
        <taxon>Formivibrio</taxon>
    </lineage>
</organism>
<dbReference type="SFLD" id="SFLDS00057">
    <property type="entry name" value="Glutaminase/Asparaginase"/>
    <property type="match status" value="1"/>
</dbReference>
<dbReference type="PROSITE" id="PS00917">
    <property type="entry name" value="ASN_GLN_ASE_2"/>
    <property type="match status" value="1"/>
</dbReference>
<dbReference type="InterPro" id="IPR027474">
    <property type="entry name" value="L-asparaginase_N"/>
</dbReference>
<gene>
    <name evidence="11" type="ORF">SAMN05660284_01417</name>
</gene>
<dbReference type="InterPro" id="IPR020827">
    <property type="entry name" value="Asparaginase/glutaminase_AS1"/>
</dbReference>
<evidence type="ECO:0000256" key="7">
    <source>
        <dbReference type="RuleBase" id="RU004456"/>
    </source>
</evidence>
<evidence type="ECO:0000256" key="6">
    <source>
        <dbReference type="PROSITE-ProRule" id="PRU10100"/>
    </source>
</evidence>
<dbReference type="Gene3D" id="3.40.50.1170">
    <property type="entry name" value="L-asparaginase, N-terminal domain"/>
    <property type="match status" value="1"/>
</dbReference>
<dbReference type="RefSeq" id="WP_091193439.1">
    <property type="nucleotide sequence ID" value="NZ_FOVE01000008.1"/>
</dbReference>
<proteinExistence type="inferred from homology"/>
<dbReference type="Pfam" id="PF17763">
    <property type="entry name" value="Asparaginase_C"/>
    <property type="match status" value="1"/>
</dbReference>
<feature type="domain" description="L-asparaginase N-terminal" evidence="9">
    <location>
        <begin position="34"/>
        <end position="226"/>
    </location>
</feature>
<evidence type="ECO:0000256" key="2">
    <source>
        <dbReference type="ARBA" id="ARBA00022801"/>
    </source>
</evidence>
<dbReference type="GO" id="GO:0006528">
    <property type="term" value="P:asparagine metabolic process"/>
    <property type="evidence" value="ECO:0007669"/>
    <property type="project" value="InterPro"/>
</dbReference>
<evidence type="ECO:0000259" key="10">
    <source>
        <dbReference type="Pfam" id="PF17763"/>
    </source>
</evidence>
<sequence length="360" mass="37876">MEVKNCIKPLAALGVTLSLALSGAAFAGEGGKANIVIVATGGTIAGTAASATQTVGYTAAKVGVDRLIEAVPELKKIANVKGEQIFQVASESITDDHWLKLAKRVNALLAKDDVDGIVITHGTDTMEETAYFLNLVVKSKKPVVLTGAMRPSTAMSADGPMNIYNAVTVASSKDAHGKGVLISLNDQIGGARSVTKTNTVSLDTFKSFDQGYLGLIAGGNVFFYNASTRKHTADTEFDVSNLDKLPSVEVVYGSANANMMAANALVKSGVKGIVYAGPGDGSMSKIVNPGMAELRKQGTYIVRSSHAGNGPVARNGEADDDKLDFVVADNLNPQKARILLQLALTKTKDTKQIQRMFYTY</sequence>
<dbReference type="InterPro" id="IPR027475">
    <property type="entry name" value="Asparaginase/glutaminase_AS2"/>
</dbReference>
<name>A0A1I4YQ07_9NEIS</name>
<feature type="binding site" evidence="4">
    <location>
        <begin position="123"/>
        <end position="124"/>
    </location>
    <ligand>
        <name>substrate</name>
    </ligand>
</feature>
<evidence type="ECO:0000256" key="5">
    <source>
        <dbReference type="PROSITE-ProRule" id="PRU10099"/>
    </source>
</evidence>
<feature type="binding site" evidence="4">
    <location>
        <position position="90"/>
    </location>
    <ligand>
        <name>substrate</name>
    </ligand>
</feature>
<protein>
    <submittedName>
        <fullName evidence="11">L-asparaginase</fullName>
    </submittedName>
</protein>
<dbReference type="SMART" id="SM00870">
    <property type="entry name" value="Asparaginase"/>
    <property type="match status" value="1"/>
</dbReference>
<dbReference type="Proteomes" id="UP000242869">
    <property type="component" value="Unassembled WGS sequence"/>
</dbReference>
<dbReference type="PANTHER" id="PTHR11707">
    <property type="entry name" value="L-ASPARAGINASE"/>
    <property type="match status" value="1"/>
</dbReference>
<evidence type="ECO:0000256" key="4">
    <source>
        <dbReference type="PIRSR" id="PIRSR001220-2"/>
    </source>
</evidence>
<accession>A0A1I4YQ07</accession>
<comment type="similarity">
    <text evidence="1 7">Belongs to the asparaginase 1 family.</text>
</comment>
<dbReference type="InterPro" id="IPR027473">
    <property type="entry name" value="L-asparaginase_C"/>
</dbReference>
<evidence type="ECO:0000259" key="9">
    <source>
        <dbReference type="Pfam" id="PF00710"/>
    </source>
</evidence>
<dbReference type="AlphaFoldDB" id="A0A1I4YQ07"/>
<keyword evidence="8" id="KW-0732">Signal</keyword>
<feature type="active site" evidence="6">
    <location>
        <position position="123"/>
    </location>
</feature>
<feature type="signal peptide" evidence="8">
    <location>
        <begin position="1"/>
        <end position="27"/>
    </location>
</feature>
<feature type="chain" id="PRO_5017315417" evidence="8">
    <location>
        <begin position="28"/>
        <end position="360"/>
    </location>
</feature>
<dbReference type="STRING" id="83765.SAMN05660284_01417"/>
<evidence type="ECO:0000256" key="8">
    <source>
        <dbReference type="SAM" id="SignalP"/>
    </source>
</evidence>
<keyword evidence="2" id="KW-0378">Hydrolase</keyword>
<dbReference type="EMBL" id="FOVE01000008">
    <property type="protein sequence ID" value="SFN40115.1"/>
    <property type="molecule type" value="Genomic_DNA"/>
</dbReference>
<dbReference type="OrthoDB" id="9788068at2"/>
<dbReference type="PANTHER" id="PTHR11707:SF28">
    <property type="entry name" value="60 KDA LYSOPHOSPHOLIPASE"/>
    <property type="match status" value="1"/>
</dbReference>
<dbReference type="NCBIfam" id="TIGR00520">
    <property type="entry name" value="asnASE_II"/>
    <property type="match status" value="1"/>
</dbReference>
<feature type="active site" description="O-isoaspartyl threonine intermediate" evidence="3">
    <location>
        <position position="43"/>
    </location>
</feature>
<evidence type="ECO:0000256" key="1">
    <source>
        <dbReference type="ARBA" id="ARBA00010518"/>
    </source>
</evidence>
<dbReference type="GO" id="GO:0004067">
    <property type="term" value="F:asparaginase activity"/>
    <property type="evidence" value="ECO:0007669"/>
    <property type="project" value="UniProtKB-UniRule"/>
</dbReference>
<evidence type="ECO:0000313" key="12">
    <source>
        <dbReference type="Proteomes" id="UP000242869"/>
    </source>
</evidence>
<evidence type="ECO:0000256" key="3">
    <source>
        <dbReference type="PIRSR" id="PIRSR001220-1"/>
    </source>
</evidence>
<dbReference type="InterPro" id="IPR037152">
    <property type="entry name" value="L-asparaginase_N_sf"/>
</dbReference>
<keyword evidence="12" id="KW-1185">Reference proteome</keyword>
<dbReference type="InterPro" id="IPR040919">
    <property type="entry name" value="Asparaginase_C"/>
</dbReference>
<dbReference type="InterPro" id="IPR036152">
    <property type="entry name" value="Asp/glu_Ase-like_sf"/>
</dbReference>
<dbReference type="PIRSF" id="PIRSF001220">
    <property type="entry name" value="L-ASNase_gatD"/>
    <property type="match status" value="1"/>
</dbReference>
<dbReference type="PIRSF" id="PIRSF500176">
    <property type="entry name" value="L_ASNase"/>
    <property type="match status" value="1"/>
</dbReference>
<feature type="domain" description="Asparaginase/glutaminase C-terminal" evidence="10">
    <location>
        <begin position="248"/>
        <end position="357"/>
    </location>
</feature>
<dbReference type="SUPFAM" id="SSF53774">
    <property type="entry name" value="Glutaminase/Asparaginase"/>
    <property type="match status" value="1"/>
</dbReference>
<dbReference type="InterPro" id="IPR004550">
    <property type="entry name" value="AsnASE_II"/>
</dbReference>
<reference evidence="12" key="1">
    <citation type="submission" date="2016-10" db="EMBL/GenBank/DDBJ databases">
        <authorList>
            <person name="Varghese N."/>
            <person name="Submissions S."/>
        </authorList>
    </citation>
    <scope>NUCLEOTIDE SEQUENCE [LARGE SCALE GENOMIC DNA]</scope>
    <source>
        <strain evidence="12">DSM 6150</strain>
    </source>
</reference>